<accession>A0A3S4IHH8</accession>
<dbReference type="AlphaFoldDB" id="A0A3S4IHH8"/>
<organism evidence="1 2">
    <name type="scientific">Salmonella enterica I</name>
    <dbReference type="NCBI Taxonomy" id="59201"/>
    <lineage>
        <taxon>Bacteria</taxon>
        <taxon>Pseudomonadati</taxon>
        <taxon>Pseudomonadota</taxon>
        <taxon>Gammaproteobacteria</taxon>
        <taxon>Enterobacterales</taxon>
        <taxon>Enterobacteriaceae</taxon>
        <taxon>Salmonella</taxon>
    </lineage>
</organism>
<dbReference type="Proteomes" id="UP000269208">
    <property type="component" value="Chromosome"/>
</dbReference>
<gene>
    <name evidence="1" type="ORF">NCTC6754_03653</name>
</gene>
<sequence>MRLASAGQHFAAAGARIVIDLLRRWAEMRFGVKALILRRQVDAGGFNYAQTAPLAVAINAEHIGDGLLRQHVSGIRHHATVLVFNLA</sequence>
<reference evidence="1 2" key="1">
    <citation type="submission" date="2018-12" db="EMBL/GenBank/DDBJ databases">
        <authorList>
            <consortium name="Pathogen Informatics"/>
        </authorList>
    </citation>
    <scope>NUCLEOTIDE SEQUENCE [LARGE SCALE GENOMIC DNA]</scope>
    <source>
        <strain evidence="1 2">NCTC6754</strain>
    </source>
</reference>
<protein>
    <submittedName>
        <fullName evidence="1">Uncharacterized protein</fullName>
    </submittedName>
</protein>
<evidence type="ECO:0000313" key="1">
    <source>
        <dbReference type="EMBL" id="VEB55135.1"/>
    </source>
</evidence>
<name>A0A3S4IHH8_SALET</name>
<evidence type="ECO:0000313" key="2">
    <source>
        <dbReference type="Proteomes" id="UP000269208"/>
    </source>
</evidence>
<proteinExistence type="predicted"/>
<dbReference type="EMBL" id="LR134190">
    <property type="protein sequence ID" value="VEB55135.1"/>
    <property type="molecule type" value="Genomic_DNA"/>
</dbReference>